<dbReference type="Gene3D" id="1.10.3730.10">
    <property type="entry name" value="ProC C-terminal domain-like"/>
    <property type="match status" value="1"/>
</dbReference>
<dbReference type="PANTHER" id="PTHR11645:SF0">
    <property type="entry name" value="PYRROLINE-5-CARBOXYLATE REDUCTASE 3"/>
    <property type="match status" value="1"/>
</dbReference>
<comment type="similarity">
    <text evidence="1">Belongs to the pyrroline-5-carboxylate reductase family.</text>
</comment>
<evidence type="ECO:0008006" key="8">
    <source>
        <dbReference type="Google" id="ProtNLM"/>
    </source>
</evidence>
<dbReference type="InterPro" id="IPR028939">
    <property type="entry name" value="P5C_Rdtase_cat_N"/>
</dbReference>
<dbReference type="InterPro" id="IPR036291">
    <property type="entry name" value="NAD(P)-bd_dom_sf"/>
</dbReference>
<dbReference type="NCBIfam" id="TIGR00112">
    <property type="entry name" value="proC"/>
    <property type="match status" value="1"/>
</dbReference>
<organism evidence="7">
    <name type="scientific">Rhodosorus marinus</name>
    <dbReference type="NCBI Taxonomy" id="101924"/>
    <lineage>
        <taxon>Eukaryota</taxon>
        <taxon>Rhodophyta</taxon>
        <taxon>Stylonematophyceae</taxon>
        <taxon>Stylonematales</taxon>
        <taxon>Stylonemataceae</taxon>
        <taxon>Rhodosorus</taxon>
    </lineage>
</organism>
<dbReference type="SUPFAM" id="SSF51735">
    <property type="entry name" value="NAD(P)-binding Rossmann-fold domains"/>
    <property type="match status" value="1"/>
</dbReference>
<evidence type="ECO:0000313" key="7">
    <source>
        <dbReference type="EMBL" id="CAD8397371.1"/>
    </source>
</evidence>
<name>A0A7S0G3J3_9RHOD</name>
<feature type="binding site" evidence="4">
    <location>
        <begin position="54"/>
        <end position="57"/>
    </location>
    <ligand>
        <name>NADP(+)</name>
        <dbReference type="ChEBI" id="CHEBI:58349"/>
    </ligand>
</feature>
<dbReference type="Pfam" id="PF14748">
    <property type="entry name" value="P5CR_dimer"/>
    <property type="match status" value="1"/>
</dbReference>
<evidence type="ECO:0000256" key="4">
    <source>
        <dbReference type="PIRSR" id="PIRSR000193-1"/>
    </source>
</evidence>
<dbReference type="AlphaFoldDB" id="A0A7S0G3J3"/>
<feature type="domain" description="Pyrroline-5-carboxylate reductase dimerisation" evidence="6">
    <location>
        <begin position="143"/>
        <end position="247"/>
    </location>
</feature>
<feature type="domain" description="Pyrroline-5-carboxylate reductase catalytic N-terminal" evidence="5">
    <location>
        <begin position="2"/>
        <end position="84"/>
    </location>
</feature>
<evidence type="ECO:0000259" key="6">
    <source>
        <dbReference type="Pfam" id="PF14748"/>
    </source>
</evidence>
<dbReference type="FunFam" id="1.10.3730.10:FF:000001">
    <property type="entry name" value="Pyrroline-5-carboxylate reductase"/>
    <property type="match status" value="1"/>
</dbReference>
<evidence type="ECO:0000256" key="3">
    <source>
        <dbReference type="ARBA" id="ARBA00023002"/>
    </source>
</evidence>
<reference evidence="7" key="1">
    <citation type="submission" date="2021-01" db="EMBL/GenBank/DDBJ databases">
        <authorList>
            <person name="Corre E."/>
            <person name="Pelletier E."/>
            <person name="Niang G."/>
            <person name="Scheremetjew M."/>
            <person name="Finn R."/>
            <person name="Kale V."/>
            <person name="Holt S."/>
            <person name="Cochrane G."/>
            <person name="Meng A."/>
            <person name="Brown T."/>
            <person name="Cohen L."/>
        </authorList>
    </citation>
    <scope>NUCLEOTIDE SEQUENCE</scope>
    <source>
        <strain evidence="7">UTEX LB 2760</strain>
    </source>
</reference>
<evidence type="ECO:0000256" key="2">
    <source>
        <dbReference type="ARBA" id="ARBA00022857"/>
    </source>
</evidence>
<proteinExistence type="inferred from homology"/>
<dbReference type="InterPro" id="IPR000304">
    <property type="entry name" value="Pyrroline-COOH_reductase"/>
</dbReference>
<dbReference type="Gene3D" id="3.40.50.720">
    <property type="entry name" value="NAD(P)-binding Rossmann-like Domain"/>
    <property type="match status" value="1"/>
</dbReference>
<dbReference type="EMBL" id="HBEK01013443">
    <property type="protein sequence ID" value="CAD8397371.1"/>
    <property type="molecule type" value="Transcribed_RNA"/>
</dbReference>
<dbReference type="HAMAP" id="MF_01925">
    <property type="entry name" value="P5C_reductase"/>
    <property type="match status" value="1"/>
</dbReference>
<dbReference type="InterPro" id="IPR008927">
    <property type="entry name" value="6-PGluconate_DH-like_C_sf"/>
</dbReference>
<dbReference type="Pfam" id="PF03807">
    <property type="entry name" value="F420_oxidored"/>
    <property type="match status" value="1"/>
</dbReference>
<accession>A0A7S0G3J3</accession>
<evidence type="ECO:0000256" key="1">
    <source>
        <dbReference type="ARBA" id="ARBA00005525"/>
    </source>
</evidence>
<dbReference type="PANTHER" id="PTHR11645">
    <property type="entry name" value="PYRROLINE-5-CARBOXYLATE REDUCTASE"/>
    <property type="match status" value="1"/>
</dbReference>
<dbReference type="InterPro" id="IPR029036">
    <property type="entry name" value="P5CR_dimer"/>
</dbReference>
<dbReference type="GO" id="GO:0004735">
    <property type="term" value="F:pyrroline-5-carboxylate reductase activity"/>
    <property type="evidence" value="ECO:0007669"/>
    <property type="project" value="InterPro"/>
</dbReference>
<dbReference type="SUPFAM" id="SSF48179">
    <property type="entry name" value="6-phosphogluconate dehydrogenase C-terminal domain-like"/>
    <property type="match status" value="1"/>
</dbReference>
<evidence type="ECO:0000259" key="5">
    <source>
        <dbReference type="Pfam" id="PF03807"/>
    </source>
</evidence>
<keyword evidence="3" id="KW-0560">Oxidoreductase</keyword>
<gene>
    <name evidence="7" type="ORF">RMAR0315_LOCUS7360</name>
</gene>
<dbReference type="GO" id="GO:0055129">
    <property type="term" value="P:L-proline biosynthetic process"/>
    <property type="evidence" value="ECO:0007669"/>
    <property type="project" value="TreeGrafter"/>
</dbReference>
<keyword evidence="2 4" id="KW-0521">NADP</keyword>
<dbReference type="PIRSF" id="PIRSF000193">
    <property type="entry name" value="Pyrrol-5-carb_rd"/>
    <property type="match status" value="1"/>
</dbReference>
<protein>
    <recommendedName>
        <fullName evidence="8">Pyrroline-5-carboxylate reductase</fullName>
    </recommendedName>
</protein>
<sequence>MAIADGLVQEGKYSKDQILISETYPPRRDYLLENGWELVESSKLVQECELAFLAVKPHHVPGVLEAFLNRIHGERATIVSVAAGVTLQALHAYNKQFTYVRVMPNTPCLVGCGASAVSSSYDELAEKVRDIMFAVGIAVTVPESQIDAVNCISGSGPAYAYVFIETLADAGVMKGLSRETAKALAIQTVLGAAEMVKQTQVHPAQLRNNVESPGGTTIAAVRALEGTGFRDAVYSAVEACHERLKEMAKAPFLS</sequence>